<dbReference type="InterPro" id="IPR008983">
    <property type="entry name" value="Tumour_necrosis_fac-like_dom"/>
</dbReference>
<keyword evidence="6" id="KW-0325">Glycoprotein</keyword>
<dbReference type="PROSITE" id="PS50871">
    <property type="entry name" value="C1Q"/>
    <property type="match status" value="1"/>
</dbReference>
<evidence type="ECO:0000256" key="12">
    <source>
        <dbReference type="SAM" id="SignalP"/>
    </source>
</evidence>
<dbReference type="GO" id="GO:0005179">
    <property type="term" value="F:hormone activity"/>
    <property type="evidence" value="ECO:0007669"/>
    <property type="project" value="UniProtKB-KW"/>
</dbReference>
<feature type="signal peptide" evidence="12">
    <location>
        <begin position="1"/>
        <end position="27"/>
    </location>
</feature>
<evidence type="ECO:0000259" key="13">
    <source>
        <dbReference type="PROSITE" id="PS50871"/>
    </source>
</evidence>
<dbReference type="InterPro" id="IPR001073">
    <property type="entry name" value="C1q_dom"/>
</dbReference>
<keyword evidence="4 12" id="KW-0732">Signal</keyword>
<reference evidence="14" key="1">
    <citation type="submission" date="2019-06" db="EMBL/GenBank/DDBJ databases">
        <authorList>
            <consortium name="Wellcome Sanger Institute Data Sharing"/>
        </authorList>
    </citation>
    <scope>NUCLEOTIDE SEQUENCE [LARGE SCALE GENOMIC DNA]</scope>
</reference>
<comment type="subcellular location">
    <subcellularLocation>
        <location evidence="1">Secreted</location>
    </subcellularLocation>
</comment>
<feature type="region of interest" description="Disordered" evidence="11">
    <location>
        <begin position="28"/>
        <end position="58"/>
    </location>
</feature>
<keyword evidence="2" id="KW-0964">Secreted</keyword>
<dbReference type="Pfam" id="PF00386">
    <property type="entry name" value="C1q"/>
    <property type="match status" value="1"/>
</dbReference>
<reference evidence="14" key="2">
    <citation type="submission" date="2025-08" db="UniProtKB">
        <authorList>
            <consortium name="Ensembl"/>
        </authorList>
    </citation>
    <scope>IDENTIFICATION</scope>
</reference>
<evidence type="ECO:0000256" key="5">
    <source>
        <dbReference type="ARBA" id="ARBA00023157"/>
    </source>
</evidence>
<dbReference type="PANTHER" id="PTHR24019">
    <property type="entry name" value="ADIPOLIN"/>
    <property type="match status" value="1"/>
</dbReference>
<proteinExistence type="inferred from homology"/>
<evidence type="ECO:0000256" key="3">
    <source>
        <dbReference type="ARBA" id="ARBA00022702"/>
    </source>
</evidence>
<dbReference type="InterPro" id="IPR052136">
    <property type="entry name" value="Adipolin/Erythroferrone-rel"/>
</dbReference>
<name>A0A672HVX2_SALFA</name>
<dbReference type="AlphaFoldDB" id="A0A672HVX2"/>
<evidence type="ECO:0000256" key="8">
    <source>
        <dbReference type="ARBA" id="ARBA00070752"/>
    </source>
</evidence>
<evidence type="ECO:0000256" key="9">
    <source>
        <dbReference type="ARBA" id="ARBA00081134"/>
    </source>
</evidence>
<dbReference type="FunFam" id="2.60.120.40:FF:000012">
    <property type="entry name" value="Adipolin isoform X1"/>
    <property type="match status" value="1"/>
</dbReference>
<accession>A0A672HVX2</accession>
<organism evidence="14 15">
    <name type="scientific">Salarias fasciatus</name>
    <name type="common">Jewelled blenny</name>
    <name type="synonym">Blennius fasciatus</name>
    <dbReference type="NCBI Taxonomy" id="181472"/>
    <lineage>
        <taxon>Eukaryota</taxon>
        <taxon>Metazoa</taxon>
        <taxon>Chordata</taxon>
        <taxon>Craniata</taxon>
        <taxon>Vertebrata</taxon>
        <taxon>Euteleostomi</taxon>
        <taxon>Actinopterygii</taxon>
        <taxon>Neopterygii</taxon>
        <taxon>Teleostei</taxon>
        <taxon>Neoteleostei</taxon>
        <taxon>Acanthomorphata</taxon>
        <taxon>Ovalentaria</taxon>
        <taxon>Blenniimorphae</taxon>
        <taxon>Blenniiformes</taxon>
        <taxon>Blennioidei</taxon>
        <taxon>Blenniidae</taxon>
        <taxon>Salariinae</taxon>
        <taxon>Salarias</taxon>
    </lineage>
</organism>
<sequence length="306" mass="33889">MWCGAGPLAVVAAVFWTQCVLLDGVDAKKERKRPKEATPQQTETHNATLSNSEEVGGSIKVSDHQRVDPLGSWMDFVKRPVGNFPGKCRKRKRPLVKQRTPRPMFDCLILRECVEKWTEATERRAAALDRPSSPSQLPTALLTLEGVTSYRRIEEAFHCKLKGPVVVDKKTLVELQNFQTPPAKGAFLRGSGMDQSTGRFTAPITGIYQFSANVHIDHNEVKRSKSQLKARDNVRVLICIESLCHRYTSLEMIVGLESNSKIFTVSVQGLLELQAGQYTSIFVDNAAGASITIQNGSDFMGMLLGV</sequence>
<dbReference type="PANTHER" id="PTHR24019:SF14">
    <property type="entry name" value="ADIPOLIN"/>
    <property type="match status" value="1"/>
</dbReference>
<feature type="domain" description="C1q" evidence="13">
    <location>
        <begin position="150"/>
        <end position="306"/>
    </location>
</feature>
<dbReference type="Ensembl" id="ENSSFAT00005034248.1">
    <property type="protein sequence ID" value="ENSSFAP00005033085.1"/>
    <property type="gene ID" value="ENSSFAG00005016736.1"/>
</dbReference>
<evidence type="ECO:0000313" key="15">
    <source>
        <dbReference type="Proteomes" id="UP000472267"/>
    </source>
</evidence>
<comment type="similarity">
    <text evidence="7">Belongs to the adipolin/erythroferrone family.</text>
</comment>
<feature type="chain" id="PRO_5025373734" description="Adipolin" evidence="12">
    <location>
        <begin position="28"/>
        <end position="306"/>
    </location>
</feature>
<evidence type="ECO:0000256" key="4">
    <source>
        <dbReference type="ARBA" id="ARBA00022729"/>
    </source>
</evidence>
<evidence type="ECO:0000256" key="2">
    <source>
        <dbReference type="ARBA" id="ARBA00022525"/>
    </source>
</evidence>
<evidence type="ECO:0000256" key="7">
    <source>
        <dbReference type="ARBA" id="ARBA00038198"/>
    </source>
</evidence>
<reference evidence="14" key="3">
    <citation type="submission" date="2025-09" db="UniProtKB">
        <authorList>
            <consortium name="Ensembl"/>
        </authorList>
    </citation>
    <scope>IDENTIFICATION</scope>
</reference>
<gene>
    <name evidence="14" type="primary">c1qtnf12</name>
</gene>
<evidence type="ECO:0000256" key="1">
    <source>
        <dbReference type="ARBA" id="ARBA00004613"/>
    </source>
</evidence>
<keyword evidence="3" id="KW-0372">Hormone</keyword>
<evidence type="ECO:0000256" key="10">
    <source>
        <dbReference type="ARBA" id="ARBA00082819"/>
    </source>
</evidence>
<protein>
    <recommendedName>
        <fullName evidence="8">Adipolin</fullName>
    </recommendedName>
    <alternativeName>
        <fullName evidence="9">Adipose-derived insulin-sensitizing factor</fullName>
    </alternativeName>
    <alternativeName>
        <fullName evidence="10">Complement C1q tumor necrosis factor-related protein 12</fullName>
    </alternativeName>
</protein>
<dbReference type="Gene3D" id="2.60.120.40">
    <property type="match status" value="1"/>
</dbReference>
<keyword evidence="5" id="KW-1015">Disulfide bond</keyword>
<feature type="compositionally biased region" description="Polar residues" evidence="11">
    <location>
        <begin position="38"/>
        <end position="53"/>
    </location>
</feature>
<dbReference type="GO" id="GO:0005615">
    <property type="term" value="C:extracellular space"/>
    <property type="evidence" value="ECO:0007669"/>
    <property type="project" value="TreeGrafter"/>
</dbReference>
<evidence type="ECO:0000313" key="14">
    <source>
        <dbReference type="Ensembl" id="ENSSFAP00005033085.1"/>
    </source>
</evidence>
<evidence type="ECO:0000256" key="6">
    <source>
        <dbReference type="ARBA" id="ARBA00023180"/>
    </source>
</evidence>
<evidence type="ECO:0000256" key="11">
    <source>
        <dbReference type="SAM" id="MobiDB-lite"/>
    </source>
</evidence>
<keyword evidence="15" id="KW-1185">Reference proteome</keyword>
<dbReference type="Proteomes" id="UP000472267">
    <property type="component" value="Chromosome 20"/>
</dbReference>
<dbReference type="SUPFAM" id="SSF49842">
    <property type="entry name" value="TNF-like"/>
    <property type="match status" value="1"/>
</dbReference>